<reference evidence="6" key="1">
    <citation type="journal article" date="2022" name="bioRxiv">
        <title>Deciphering the potential niche of two novel black yeast fungi from a biological soil crust based on their genomes, phenotypes, and melanin regulation.</title>
        <authorList>
            <consortium name="DOE Joint Genome Institute"/>
            <person name="Carr E.C."/>
            <person name="Barton Q."/>
            <person name="Grambo S."/>
            <person name="Sullivan M."/>
            <person name="Renfro C.M."/>
            <person name="Kuo A."/>
            <person name="Pangilinan J."/>
            <person name="Lipzen A."/>
            <person name="Keymanesh K."/>
            <person name="Savage E."/>
            <person name="Barry K."/>
            <person name="Grigoriev I.V."/>
            <person name="Riekhof W.R."/>
            <person name="Harris S.S."/>
        </authorList>
    </citation>
    <scope>NUCLEOTIDE SEQUENCE</scope>
    <source>
        <strain evidence="6">JF 03-4F</strain>
    </source>
</reference>
<evidence type="ECO:0000256" key="1">
    <source>
        <dbReference type="ARBA" id="ARBA00004141"/>
    </source>
</evidence>
<protein>
    <submittedName>
        <fullName evidence="6">Uncharacterized protein</fullName>
    </submittedName>
</protein>
<feature type="transmembrane region" description="Helical" evidence="5">
    <location>
        <begin position="97"/>
        <end position="117"/>
    </location>
</feature>
<comment type="subcellular location">
    <subcellularLocation>
        <location evidence="1">Membrane</location>
        <topology evidence="1">Multi-pass membrane protein</topology>
    </subcellularLocation>
</comment>
<organism evidence="6 7">
    <name type="scientific">Exophiala viscosa</name>
    <dbReference type="NCBI Taxonomy" id="2486360"/>
    <lineage>
        <taxon>Eukaryota</taxon>
        <taxon>Fungi</taxon>
        <taxon>Dikarya</taxon>
        <taxon>Ascomycota</taxon>
        <taxon>Pezizomycotina</taxon>
        <taxon>Eurotiomycetes</taxon>
        <taxon>Chaetothyriomycetidae</taxon>
        <taxon>Chaetothyriales</taxon>
        <taxon>Herpotrichiellaceae</taxon>
        <taxon>Exophiala</taxon>
    </lineage>
</organism>
<evidence type="ECO:0000256" key="2">
    <source>
        <dbReference type="ARBA" id="ARBA00022692"/>
    </source>
</evidence>
<evidence type="ECO:0000313" key="6">
    <source>
        <dbReference type="EMBL" id="KAI1611159.1"/>
    </source>
</evidence>
<evidence type="ECO:0000256" key="3">
    <source>
        <dbReference type="ARBA" id="ARBA00022989"/>
    </source>
</evidence>
<comment type="caution">
    <text evidence="6">The sequence shown here is derived from an EMBL/GenBank/DDBJ whole genome shotgun (WGS) entry which is preliminary data.</text>
</comment>
<dbReference type="InterPro" id="IPR006696">
    <property type="entry name" value="DUF423"/>
</dbReference>
<keyword evidence="7" id="KW-1185">Reference proteome</keyword>
<feature type="transmembrane region" description="Helical" evidence="5">
    <location>
        <begin position="129"/>
        <end position="147"/>
    </location>
</feature>
<dbReference type="PANTHER" id="PTHR43461">
    <property type="entry name" value="TRANSMEMBRANE PROTEIN 256"/>
    <property type="match status" value="1"/>
</dbReference>
<dbReference type="Pfam" id="PF04241">
    <property type="entry name" value="DUF423"/>
    <property type="match status" value="1"/>
</dbReference>
<name>A0AAN6DR54_9EURO</name>
<evidence type="ECO:0000256" key="4">
    <source>
        <dbReference type="ARBA" id="ARBA00023136"/>
    </source>
</evidence>
<accession>A0AAN6DR54</accession>
<sequence length="154" mass="16644">MNFFLLTPPVTTTIILTSFNSGNHQAAISLPQLFHNVLDHRVHLWSFVRYVRFGAHGLKKHISDPSKIANWGTAAQYQLIHSGVLLLTASVAPKNKAAAVLFTAGMTMFSGSLYLLVLDPQRFKALGPVTPIGGLCLIAGWGALAFGSRGRFVA</sequence>
<evidence type="ECO:0000313" key="7">
    <source>
        <dbReference type="Proteomes" id="UP001203852"/>
    </source>
</evidence>
<evidence type="ECO:0000256" key="5">
    <source>
        <dbReference type="SAM" id="Phobius"/>
    </source>
</evidence>
<keyword evidence="2 5" id="KW-0812">Transmembrane</keyword>
<dbReference type="GO" id="GO:0016020">
    <property type="term" value="C:membrane"/>
    <property type="evidence" value="ECO:0007669"/>
    <property type="project" value="UniProtKB-SubCell"/>
</dbReference>
<proteinExistence type="predicted"/>
<dbReference type="AlphaFoldDB" id="A0AAN6DR54"/>
<dbReference type="EMBL" id="MU404357">
    <property type="protein sequence ID" value="KAI1611159.1"/>
    <property type="molecule type" value="Genomic_DNA"/>
</dbReference>
<dbReference type="PANTHER" id="PTHR43461:SF1">
    <property type="entry name" value="TRANSMEMBRANE PROTEIN 256"/>
    <property type="match status" value="1"/>
</dbReference>
<gene>
    <name evidence="6" type="ORF">EDD36DRAFT_314290</name>
</gene>
<dbReference type="Proteomes" id="UP001203852">
    <property type="component" value="Unassembled WGS sequence"/>
</dbReference>
<keyword evidence="3 5" id="KW-1133">Transmembrane helix</keyword>
<keyword evidence="4 5" id="KW-0472">Membrane</keyword>